<comment type="caution">
    <text evidence="1">The sequence shown here is derived from an EMBL/GenBank/DDBJ whole genome shotgun (WGS) entry which is preliminary data.</text>
</comment>
<sequence>MIYQGQDQLAFSLFLGSCPLVDDEPIPAVPAWAPLDPNIFANAARFEGLGFSAEEYFAKPTYRGLDMFSALYSDKETAAEIISRSRLDAPATLKDCSQMARDES</sequence>
<keyword evidence="2" id="KW-1185">Reference proteome</keyword>
<accession>A0A1Q9BX96</accession>
<dbReference type="AlphaFoldDB" id="A0A1Q9BX96"/>
<gene>
    <name evidence="1" type="ORF">AK812_SmicGene44963</name>
</gene>
<name>A0A1Q9BX96_SYMMI</name>
<protein>
    <submittedName>
        <fullName evidence="1">Uncharacterized protein</fullName>
    </submittedName>
</protein>
<proteinExistence type="predicted"/>
<dbReference type="EMBL" id="LSRX01002628">
    <property type="protein sequence ID" value="OLP75272.1"/>
    <property type="molecule type" value="Genomic_DNA"/>
</dbReference>
<organism evidence="1 2">
    <name type="scientific">Symbiodinium microadriaticum</name>
    <name type="common">Dinoflagellate</name>
    <name type="synonym">Zooxanthella microadriatica</name>
    <dbReference type="NCBI Taxonomy" id="2951"/>
    <lineage>
        <taxon>Eukaryota</taxon>
        <taxon>Sar</taxon>
        <taxon>Alveolata</taxon>
        <taxon>Dinophyceae</taxon>
        <taxon>Suessiales</taxon>
        <taxon>Symbiodiniaceae</taxon>
        <taxon>Symbiodinium</taxon>
    </lineage>
</organism>
<evidence type="ECO:0000313" key="1">
    <source>
        <dbReference type="EMBL" id="OLP75272.1"/>
    </source>
</evidence>
<dbReference type="OrthoDB" id="441419at2759"/>
<evidence type="ECO:0000313" key="2">
    <source>
        <dbReference type="Proteomes" id="UP000186817"/>
    </source>
</evidence>
<reference evidence="1 2" key="1">
    <citation type="submission" date="2016-02" db="EMBL/GenBank/DDBJ databases">
        <title>Genome analysis of coral dinoflagellate symbionts highlights evolutionary adaptations to a symbiotic lifestyle.</title>
        <authorList>
            <person name="Aranda M."/>
            <person name="Li Y."/>
            <person name="Liew Y.J."/>
            <person name="Baumgarten S."/>
            <person name="Simakov O."/>
            <person name="Wilson M."/>
            <person name="Piel J."/>
            <person name="Ashoor H."/>
            <person name="Bougouffa S."/>
            <person name="Bajic V.B."/>
            <person name="Ryu T."/>
            <person name="Ravasi T."/>
            <person name="Bayer T."/>
            <person name="Micklem G."/>
            <person name="Kim H."/>
            <person name="Bhak J."/>
            <person name="Lajeunesse T.C."/>
            <person name="Voolstra C.R."/>
        </authorList>
    </citation>
    <scope>NUCLEOTIDE SEQUENCE [LARGE SCALE GENOMIC DNA]</scope>
    <source>
        <strain evidence="1 2">CCMP2467</strain>
    </source>
</reference>
<dbReference type="Proteomes" id="UP000186817">
    <property type="component" value="Unassembled WGS sequence"/>
</dbReference>